<protein>
    <submittedName>
        <fullName evidence="1">UPF0183-domain-containing protein</fullName>
    </submittedName>
</protein>
<keyword evidence="2" id="KW-1185">Reference proteome</keyword>
<evidence type="ECO:0000313" key="1">
    <source>
        <dbReference type="EMBL" id="KAI0091985.1"/>
    </source>
</evidence>
<dbReference type="EMBL" id="MU274904">
    <property type="protein sequence ID" value="KAI0091985.1"/>
    <property type="molecule type" value="Genomic_DNA"/>
</dbReference>
<reference evidence="1" key="1">
    <citation type="journal article" date="2021" name="Environ. Microbiol.">
        <title>Gene family expansions and transcriptome signatures uncover fungal adaptations to wood decay.</title>
        <authorList>
            <person name="Hage H."/>
            <person name="Miyauchi S."/>
            <person name="Viragh M."/>
            <person name="Drula E."/>
            <person name="Min B."/>
            <person name="Chaduli D."/>
            <person name="Navarro D."/>
            <person name="Favel A."/>
            <person name="Norest M."/>
            <person name="Lesage-Meessen L."/>
            <person name="Balint B."/>
            <person name="Merenyi Z."/>
            <person name="de Eugenio L."/>
            <person name="Morin E."/>
            <person name="Martinez A.T."/>
            <person name="Baldrian P."/>
            <person name="Stursova M."/>
            <person name="Martinez M.J."/>
            <person name="Novotny C."/>
            <person name="Magnuson J.K."/>
            <person name="Spatafora J.W."/>
            <person name="Maurice S."/>
            <person name="Pangilinan J."/>
            <person name="Andreopoulos W."/>
            <person name="LaButti K."/>
            <person name="Hundley H."/>
            <person name="Na H."/>
            <person name="Kuo A."/>
            <person name="Barry K."/>
            <person name="Lipzen A."/>
            <person name="Henrissat B."/>
            <person name="Riley R."/>
            <person name="Ahrendt S."/>
            <person name="Nagy L.G."/>
            <person name="Grigoriev I.V."/>
            <person name="Martin F."/>
            <person name="Rosso M.N."/>
        </authorList>
    </citation>
    <scope>NUCLEOTIDE SEQUENCE</scope>
    <source>
        <strain evidence="1">CBS 384.51</strain>
    </source>
</reference>
<accession>A0ACB8UCJ7</accession>
<name>A0ACB8UCJ7_9APHY</name>
<proteinExistence type="predicted"/>
<comment type="caution">
    <text evidence="1">The sequence shown here is derived from an EMBL/GenBank/DDBJ whole genome shotgun (WGS) entry which is preliminary data.</text>
</comment>
<gene>
    <name evidence="1" type="ORF">BDY19DRAFT_983534</name>
</gene>
<sequence>MKPELNIDIQPGVGLGHFQLGKYYRHIPLNTYWMSLWTSLDLLRRDSHLFPDVDVKYDPDSAITPVILHLRPHLDLLFSGQQQRLHQICLKKLRDPHPPVELSYKGKLLSSPHDTLQRVGVSKAFGPTYPGEDLMYPGVWFSFREDGPPEQGKVSSNPEDKSQEVKRVIISQKNENNESEDVLSEVRECEAMQYGLLEAIVKVHEGVDLSFYGVERPVRIKLGVTTAQDLMLDLGSPLRIHYREDDRMTIHQSNVQEDPDISGGYFYNYFQYGIDFLISGTTHVVKKIVLHSNIPGTALFQRYQRCPWAIQGLPEDDEDDTPPRKWFYERFEDISHFLSPGETPPTMRLDRTMEEEGLTLPSPATRLLGFDGAVLEVTESALVAAVTLF</sequence>
<evidence type="ECO:0000313" key="2">
    <source>
        <dbReference type="Proteomes" id="UP001055072"/>
    </source>
</evidence>
<organism evidence="1 2">
    <name type="scientific">Irpex rosettiformis</name>
    <dbReference type="NCBI Taxonomy" id="378272"/>
    <lineage>
        <taxon>Eukaryota</taxon>
        <taxon>Fungi</taxon>
        <taxon>Dikarya</taxon>
        <taxon>Basidiomycota</taxon>
        <taxon>Agaricomycotina</taxon>
        <taxon>Agaricomycetes</taxon>
        <taxon>Polyporales</taxon>
        <taxon>Irpicaceae</taxon>
        <taxon>Irpex</taxon>
    </lineage>
</organism>
<dbReference type="Proteomes" id="UP001055072">
    <property type="component" value="Unassembled WGS sequence"/>
</dbReference>